<feature type="transmembrane region" description="Helical" evidence="5">
    <location>
        <begin position="116"/>
        <end position="135"/>
    </location>
</feature>
<keyword evidence="3 5" id="KW-1133">Transmembrane helix</keyword>
<evidence type="ECO:0000259" key="6">
    <source>
        <dbReference type="Pfam" id="PF00924"/>
    </source>
</evidence>
<evidence type="ECO:0000313" key="8">
    <source>
        <dbReference type="Proteomes" id="UP001300692"/>
    </source>
</evidence>
<dbReference type="PANTHER" id="PTHR30566:SF25">
    <property type="entry name" value="INNER MEMBRANE PROTEIN"/>
    <property type="match status" value="1"/>
</dbReference>
<reference evidence="7 8" key="1">
    <citation type="submission" date="2022-10" db="EMBL/GenBank/DDBJ databases">
        <title>Comparative genomics and taxonomic characterization of three novel marine species of genus Reichenbachiella exhibiting antioxidant and polysaccharide degradation activities.</title>
        <authorList>
            <person name="Muhammad N."/>
            <person name="Lee Y.-J."/>
            <person name="Ko J."/>
            <person name="Kim S.-G."/>
        </authorList>
    </citation>
    <scope>NUCLEOTIDE SEQUENCE [LARGE SCALE GENOMIC DNA]</scope>
    <source>
        <strain evidence="7 8">ABR2-5</strain>
    </source>
</reference>
<dbReference type="Proteomes" id="UP001300692">
    <property type="component" value="Unassembled WGS sequence"/>
</dbReference>
<dbReference type="InterPro" id="IPR010920">
    <property type="entry name" value="LSM_dom_sf"/>
</dbReference>
<evidence type="ECO:0000256" key="1">
    <source>
        <dbReference type="ARBA" id="ARBA00004370"/>
    </source>
</evidence>
<protein>
    <submittedName>
        <fullName evidence="7">Mechanosensitive ion channel family protein</fullName>
    </submittedName>
</protein>
<dbReference type="InterPro" id="IPR023408">
    <property type="entry name" value="MscS_beta-dom_sf"/>
</dbReference>
<gene>
    <name evidence="7" type="ORF">N7U62_03550</name>
</gene>
<dbReference type="PANTHER" id="PTHR30566">
    <property type="entry name" value="YNAI-RELATED MECHANOSENSITIVE ION CHANNEL"/>
    <property type="match status" value="1"/>
</dbReference>
<dbReference type="InterPro" id="IPR006685">
    <property type="entry name" value="MscS_channel_2nd"/>
</dbReference>
<keyword evidence="4 5" id="KW-0472">Membrane</keyword>
<dbReference type="Gene3D" id="2.30.30.60">
    <property type="match status" value="1"/>
</dbReference>
<dbReference type="Pfam" id="PF00924">
    <property type="entry name" value="MS_channel_2nd"/>
    <property type="match status" value="1"/>
</dbReference>
<comment type="caution">
    <text evidence="7">The sequence shown here is derived from an EMBL/GenBank/DDBJ whole genome shotgun (WGS) entry which is preliminary data.</text>
</comment>
<dbReference type="EMBL" id="JAOYOD010000001">
    <property type="protein sequence ID" value="MCV9385719.1"/>
    <property type="molecule type" value="Genomic_DNA"/>
</dbReference>
<evidence type="ECO:0000256" key="3">
    <source>
        <dbReference type="ARBA" id="ARBA00022989"/>
    </source>
</evidence>
<evidence type="ECO:0000256" key="5">
    <source>
        <dbReference type="SAM" id="Phobius"/>
    </source>
</evidence>
<comment type="subcellular location">
    <subcellularLocation>
        <location evidence="1">Membrane</location>
    </subcellularLocation>
</comment>
<feature type="domain" description="Mechanosensitive ion channel MscS" evidence="6">
    <location>
        <begin position="142"/>
        <end position="204"/>
    </location>
</feature>
<dbReference type="RefSeq" id="WP_264136502.1">
    <property type="nucleotide sequence ID" value="NZ_JAOYOD010000001.1"/>
</dbReference>
<accession>A0ABT3CQG2</accession>
<organism evidence="7 8">
    <name type="scientific">Reichenbachiella ulvae</name>
    <dbReference type="NCBI Taxonomy" id="2980104"/>
    <lineage>
        <taxon>Bacteria</taxon>
        <taxon>Pseudomonadati</taxon>
        <taxon>Bacteroidota</taxon>
        <taxon>Cytophagia</taxon>
        <taxon>Cytophagales</taxon>
        <taxon>Reichenbachiellaceae</taxon>
        <taxon>Reichenbachiella</taxon>
    </lineage>
</organism>
<proteinExistence type="predicted"/>
<evidence type="ECO:0000313" key="7">
    <source>
        <dbReference type="EMBL" id="MCV9385719.1"/>
    </source>
</evidence>
<evidence type="ECO:0000256" key="4">
    <source>
        <dbReference type="ARBA" id="ARBA00023136"/>
    </source>
</evidence>
<keyword evidence="8" id="KW-1185">Reference proteome</keyword>
<name>A0ABT3CQG2_9BACT</name>
<feature type="transmembrane region" description="Helical" evidence="5">
    <location>
        <begin position="89"/>
        <end position="110"/>
    </location>
</feature>
<feature type="transmembrane region" description="Helical" evidence="5">
    <location>
        <begin position="41"/>
        <end position="59"/>
    </location>
</feature>
<sequence length="307" mass="34921">MPKLSRLLFPLLVLLFFLFSTSIISVVDQPVVDELLVYWMPIRRIMIVLSVAWVLIVLAKLGKSILLKHYDVSIEDNLTSRKVHTQIRVLYKILVFFITLISAGMILISFEGIRQIGLGLFASAGVAGIILGFAAQKVLGLLLAGLQIAFAQPFRIDDAVIIENEWGWIEEINLTYIVVRIWDKRRLVVPTTYFLEKPFQNWTKSSAEIIGSVFIHTDYTIPFDALRDELDRILAATELWDGKVKVLQVTDAKEFSVESRILVSAKNSPTAWDLRVHVREKLISFIQKEYPESLPKTRIQIKEPSAA</sequence>
<dbReference type="Gene3D" id="1.10.287.1260">
    <property type="match status" value="1"/>
</dbReference>
<dbReference type="SUPFAM" id="SSF50182">
    <property type="entry name" value="Sm-like ribonucleoproteins"/>
    <property type="match status" value="1"/>
</dbReference>
<evidence type="ECO:0000256" key="2">
    <source>
        <dbReference type="ARBA" id="ARBA00022692"/>
    </source>
</evidence>
<keyword evidence="2 5" id="KW-0812">Transmembrane</keyword>